<dbReference type="InterPro" id="IPR001611">
    <property type="entry name" value="Leu-rich_rpt"/>
</dbReference>
<evidence type="ECO:0000313" key="6">
    <source>
        <dbReference type="Proteomes" id="UP000887568"/>
    </source>
</evidence>
<evidence type="ECO:0000259" key="4">
    <source>
        <dbReference type="PROSITE" id="PS50837"/>
    </source>
</evidence>
<dbReference type="OrthoDB" id="120976at2759"/>
<dbReference type="SUPFAM" id="SSF52047">
    <property type="entry name" value="RNI-like"/>
    <property type="match status" value="3"/>
</dbReference>
<dbReference type="GO" id="GO:0005524">
    <property type="term" value="F:ATP binding"/>
    <property type="evidence" value="ECO:0007669"/>
    <property type="project" value="UniProtKB-KW"/>
</dbReference>
<reference evidence="5" key="1">
    <citation type="submission" date="2022-11" db="UniProtKB">
        <authorList>
            <consortium name="EnsemblMetazoa"/>
        </authorList>
    </citation>
    <scope>IDENTIFICATION</scope>
</reference>
<dbReference type="Gene3D" id="3.80.10.10">
    <property type="entry name" value="Ribonuclease Inhibitor"/>
    <property type="match status" value="5"/>
</dbReference>
<dbReference type="PANTHER" id="PTHR46312">
    <property type="entry name" value="NACHT DOMAIN-CONTAINING PROTEIN"/>
    <property type="match status" value="1"/>
</dbReference>
<feature type="domain" description="NACHT" evidence="4">
    <location>
        <begin position="295"/>
        <end position="420"/>
    </location>
</feature>
<keyword evidence="1" id="KW-0547">Nucleotide-binding</keyword>
<dbReference type="RefSeq" id="XP_038077599.1">
    <property type="nucleotide sequence ID" value="XM_038221671.1"/>
</dbReference>
<dbReference type="GeneID" id="119745363"/>
<evidence type="ECO:0000256" key="1">
    <source>
        <dbReference type="ARBA" id="ARBA00022741"/>
    </source>
</evidence>
<sequence length="1465" mass="161645">MGSDEALSSGDEPQTSSASSTGAIARKRKRRRRRKKAVEKSQEKLQLDPDDKLQEDPENAGSLEPRSTCADNAGNCGRPQGDNSVEDVLPPEFGTKHASSVSAQHASQPPSVDISGSHQPIFLGPATGNVFINVLPGNTENIAPLLQNPVPQQSAPHCLQPTSVSISGDNNPTFVGETTGNTFTFSQCGTTYRSTADTRLNTGDQNACSIQHEDSTSHVTSPAKVAADTCEAALKTRYMTTGSYVQMIPWVDDDTKHIMDIYTQLHLVSDDDQERHKVLYEDFFLIKTRDGHVIKRIICNGFPGLGKSTLIDKIAYDWALRSVEVLRKYKLVFVLKMHALEQSSELIDAVFDQLIDQKTVRKEDLNTYIVNNPHKVLILLDGFDEFMTTNLRPNAFGSLLNMLNRKECTECCVVVTTRPSHFARLASRALIQKPYTHVHVLGFSAEDVKTYVSRFFSKEPRKSQGLFERIQSSNVLSDLAKSPMLLLLMCLLWREDSTLPDTMFRLYSEAICYTFKRKGVSEEEVSNVMIGIGKVALRGLISPVQMLSFQEREFDDKDVLDMAIKVGLLTSQRVLKGLKTHNSIQFAHKTYQEFCAAQYLQHLVASGTDEFQKVLDQMANPLTYEYLLRFSCGDSEVCTHMILQMLQKNQLDDRVLKLSLNCYFESQSDHLPSADFINLVVSGSLCLKNFNSDDLSSFMWFLKRITDPKLGGRSVVLAQVQGMEMLSCNLQSCSKDLGHFISRMTNLSSFHLKWSWLSDSNLKHIASALGNLANLRQLGMAFNKGLQGSVLSGVPGLHKMQQSELDSSCSTLTGKGIDLMGMQASNIFTLVDLDLSGSTLSGSGESLKLLQPMKHLQKLSLDVCNLSNQDFVHVASLVGQMGNLDRCCVDGTFRVRPSGRGIRLTMKCHSFSGRDMADILKEMANRTDLVEVILDRIDGVSGSAATWAPHLKQLRHLERLLLQDCSLQSADLEPIVASLSEVATLVELNLSSNKSLRGSGASWSHLQSLTQLRKLKLDFCSFCSEDLIHLAAVVGSIGSLMYCCIDNTFWVNQTSAGIKVVMMSCPLDAAEVIEVFKALSIRIDLVQLVVGDIHGLSGSSASWAPHIQQLRHLKKLELKNCSLQSTDVEEIVESVRQMPTLVELDLSKNESLRNSGALWDQIQCMTNLKKLRLVACNLSMEDMKYLAASVGSMKNLVHCSIDDTFRVTPTVNGVKLDLGHFPFTGTDLADIIGGVSNRADLVELILSSVDGLDGSTYLWCPHLIKLKHLTRLELHRCSLRSKDLAPIAASLSNMPALTELNLSKNESLRDSGASWAHLQSLKQLEKLKVNSCNLNVQDLKWLAKVAGCMDNLEYCTCASGHATFQINPTQTGVRITVSSCPFDGQDMADILEAVCCRGDVVGLSVCHMSELGGSAALWSPSLRHLKSLKQLKLSYCSLQSEDNEHLAASVSELPNLAKLDLCGNS</sequence>
<feature type="compositionally biased region" description="Polar residues" evidence="3">
    <location>
        <begin position="11"/>
        <end position="22"/>
    </location>
</feature>
<accession>A0A914BN95</accession>
<feature type="compositionally biased region" description="Low complexity" evidence="3">
    <location>
        <begin position="97"/>
        <end position="111"/>
    </location>
</feature>
<feature type="compositionally biased region" description="Basic residues" evidence="3">
    <location>
        <begin position="25"/>
        <end position="37"/>
    </location>
</feature>
<dbReference type="PANTHER" id="PTHR46312:SF2">
    <property type="entry name" value="NUCLEOTIDE-BINDING OLIGOMERIZATION DOMAIN-CONTAINING PROTEIN 2-LIKE"/>
    <property type="match status" value="1"/>
</dbReference>
<keyword evidence="6" id="KW-1185">Reference proteome</keyword>
<feature type="region of interest" description="Disordered" evidence="3">
    <location>
        <begin position="1"/>
        <end position="119"/>
    </location>
</feature>
<dbReference type="InterPro" id="IPR027417">
    <property type="entry name" value="P-loop_NTPase"/>
</dbReference>
<evidence type="ECO:0000256" key="3">
    <source>
        <dbReference type="SAM" id="MobiDB-lite"/>
    </source>
</evidence>
<evidence type="ECO:0000256" key="2">
    <source>
        <dbReference type="ARBA" id="ARBA00022840"/>
    </source>
</evidence>
<dbReference type="Proteomes" id="UP000887568">
    <property type="component" value="Unplaced"/>
</dbReference>
<dbReference type="Pfam" id="PF13516">
    <property type="entry name" value="LRR_6"/>
    <property type="match status" value="1"/>
</dbReference>
<evidence type="ECO:0000313" key="5">
    <source>
        <dbReference type="EnsemblMetazoa" id="XP_038077599.1"/>
    </source>
</evidence>
<feature type="compositionally biased region" description="Basic and acidic residues" evidence="3">
    <location>
        <begin position="38"/>
        <end position="55"/>
    </location>
</feature>
<dbReference type="InterPro" id="IPR007111">
    <property type="entry name" value="NACHT_NTPase"/>
</dbReference>
<dbReference type="EnsemblMetazoa" id="XM_038221671.1">
    <property type="protein sequence ID" value="XP_038077599.1"/>
    <property type="gene ID" value="LOC119745363"/>
</dbReference>
<dbReference type="PROSITE" id="PS50837">
    <property type="entry name" value="NACHT"/>
    <property type="match status" value="1"/>
</dbReference>
<protein>
    <recommendedName>
        <fullName evidence="4">NACHT domain-containing protein</fullName>
    </recommendedName>
</protein>
<keyword evidence="2" id="KW-0067">ATP-binding</keyword>
<organism evidence="5 6">
    <name type="scientific">Patiria miniata</name>
    <name type="common">Bat star</name>
    <name type="synonym">Asterina miniata</name>
    <dbReference type="NCBI Taxonomy" id="46514"/>
    <lineage>
        <taxon>Eukaryota</taxon>
        <taxon>Metazoa</taxon>
        <taxon>Echinodermata</taxon>
        <taxon>Eleutherozoa</taxon>
        <taxon>Asterozoa</taxon>
        <taxon>Asteroidea</taxon>
        <taxon>Valvatacea</taxon>
        <taxon>Valvatida</taxon>
        <taxon>Asterinidae</taxon>
        <taxon>Patiria</taxon>
    </lineage>
</organism>
<dbReference type="OMA" id="APHCLQP"/>
<name>A0A914BN95_PATMI</name>
<proteinExistence type="predicted"/>
<dbReference type="SMART" id="SM00368">
    <property type="entry name" value="LRR_RI"/>
    <property type="match status" value="8"/>
</dbReference>
<dbReference type="Gene3D" id="3.40.50.300">
    <property type="entry name" value="P-loop containing nucleotide triphosphate hydrolases"/>
    <property type="match status" value="1"/>
</dbReference>
<dbReference type="InterPro" id="IPR032675">
    <property type="entry name" value="LRR_dom_sf"/>
</dbReference>
<dbReference type="SUPFAM" id="SSF52540">
    <property type="entry name" value="P-loop containing nucleoside triphosphate hydrolases"/>
    <property type="match status" value="1"/>
</dbReference>
<dbReference type="Pfam" id="PF05729">
    <property type="entry name" value="NACHT"/>
    <property type="match status" value="1"/>
</dbReference>